<dbReference type="PANTHER" id="PTHR30249:SF16">
    <property type="entry name" value="INNER MEMBRANE PROTEIN"/>
    <property type="match status" value="1"/>
</dbReference>
<organism evidence="6 7">
    <name type="scientific">Pantoea alhagi</name>
    <dbReference type="NCBI Taxonomy" id="1891675"/>
    <lineage>
        <taxon>Bacteria</taxon>
        <taxon>Pseudomonadati</taxon>
        <taxon>Pseudomonadota</taxon>
        <taxon>Gammaproteobacteria</taxon>
        <taxon>Enterobacterales</taxon>
        <taxon>Erwiniaceae</taxon>
        <taxon>Pantoea</taxon>
    </lineage>
</organism>
<dbReference type="Proteomes" id="UP000192900">
    <property type="component" value="Chromosome"/>
</dbReference>
<dbReference type="RefSeq" id="WP_085069721.1">
    <property type="nucleotide sequence ID" value="NZ_CP019706.1"/>
</dbReference>
<comment type="subcellular location">
    <subcellularLocation>
        <location evidence="1">Membrane</location>
        <topology evidence="1">Multi-pass membrane protein</topology>
    </subcellularLocation>
</comment>
<dbReference type="PANTHER" id="PTHR30249">
    <property type="entry name" value="PUTATIVE SEROTONIN TRANSPORTER"/>
    <property type="match status" value="1"/>
</dbReference>
<dbReference type="OrthoDB" id="9811701at2"/>
<evidence type="ECO:0000256" key="5">
    <source>
        <dbReference type="SAM" id="Phobius"/>
    </source>
</evidence>
<keyword evidence="6" id="KW-0378">Hydrolase</keyword>
<feature type="transmembrane region" description="Helical" evidence="5">
    <location>
        <begin position="6"/>
        <end position="24"/>
    </location>
</feature>
<dbReference type="AlphaFoldDB" id="A0A1W6B585"/>
<evidence type="ECO:0000313" key="7">
    <source>
        <dbReference type="Proteomes" id="UP000192900"/>
    </source>
</evidence>
<feature type="transmembrane region" description="Helical" evidence="5">
    <location>
        <begin position="63"/>
        <end position="80"/>
    </location>
</feature>
<keyword evidence="7" id="KW-1185">Reference proteome</keyword>
<proteinExistence type="predicted"/>
<dbReference type="KEGG" id="palh:B1H58_09485"/>
<feature type="transmembrane region" description="Helical" evidence="5">
    <location>
        <begin position="148"/>
        <end position="169"/>
    </location>
</feature>
<evidence type="ECO:0000256" key="4">
    <source>
        <dbReference type="ARBA" id="ARBA00023136"/>
    </source>
</evidence>
<feature type="transmembrane region" description="Helical" evidence="5">
    <location>
        <begin position="31"/>
        <end position="51"/>
    </location>
</feature>
<keyword evidence="3 5" id="KW-1133">Transmembrane helix</keyword>
<sequence>MNNFIISLLCFIATLCIYFLNKRLYRRWRKLLLMPLVLTPLLLVGMLLVMHISWQNYISESRWLLWLLGPATLAFAVPVYENQNIIRQHWLSLSVGVVTATLVAVCSSVWLARLLALPEIIQRSLAIRSITTPFALAAAKQVGGQPDLVALFVVLTGVFGMAVGDVLFLRLAVKQGMAKGAGFGAASHGAGTARAYELGQQEGVVSSLVMMLSGVVTVLIAPLMGQLMWAAAR</sequence>
<dbReference type="STRING" id="1891675.B1H58_09485"/>
<protein>
    <submittedName>
        <fullName evidence="6">Murein hydrolase effector protein LrgB</fullName>
    </submittedName>
</protein>
<feature type="transmembrane region" description="Helical" evidence="5">
    <location>
        <begin position="208"/>
        <end position="232"/>
    </location>
</feature>
<evidence type="ECO:0000256" key="3">
    <source>
        <dbReference type="ARBA" id="ARBA00022989"/>
    </source>
</evidence>
<accession>A0A1W6B585</accession>
<dbReference type="InterPro" id="IPR007300">
    <property type="entry name" value="CidB/LrgB"/>
</dbReference>
<gene>
    <name evidence="6" type="ORF">B1H58_09485</name>
</gene>
<keyword evidence="4 5" id="KW-0472">Membrane</keyword>
<evidence type="ECO:0000256" key="1">
    <source>
        <dbReference type="ARBA" id="ARBA00004141"/>
    </source>
</evidence>
<evidence type="ECO:0000313" key="6">
    <source>
        <dbReference type="EMBL" id="ARJ42223.1"/>
    </source>
</evidence>
<dbReference type="GO" id="GO:0016787">
    <property type="term" value="F:hydrolase activity"/>
    <property type="evidence" value="ECO:0007669"/>
    <property type="project" value="UniProtKB-KW"/>
</dbReference>
<reference evidence="6 7" key="1">
    <citation type="submission" date="2017-02" db="EMBL/GenBank/DDBJ databases">
        <title>Complete genome sequence of the drought resistance-promoting endophyte Pantoea alhagi LTYR-11Z.</title>
        <authorList>
            <person name="Zhang L."/>
        </authorList>
    </citation>
    <scope>NUCLEOTIDE SEQUENCE [LARGE SCALE GENOMIC DNA]</scope>
    <source>
        <strain evidence="6 7">LTYR-11Z</strain>
    </source>
</reference>
<dbReference type="EMBL" id="CP019706">
    <property type="protein sequence ID" value="ARJ42223.1"/>
    <property type="molecule type" value="Genomic_DNA"/>
</dbReference>
<evidence type="ECO:0000256" key="2">
    <source>
        <dbReference type="ARBA" id="ARBA00022692"/>
    </source>
</evidence>
<keyword evidence="2 5" id="KW-0812">Transmembrane</keyword>
<dbReference type="Pfam" id="PF04172">
    <property type="entry name" value="LrgB"/>
    <property type="match status" value="1"/>
</dbReference>
<dbReference type="GO" id="GO:0016020">
    <property type="term" value="C:membrane"/>
    <property type="evidence" value="ECO:0007669"/>
    <property type="project" value="UniProtKB-SubCell"/>
</dbReference>
<feature type="transmembrane region" description="Helical" evidence="5">
    <location>
        <begin position="92"/>
        <end position="112"/>
    </location>
</feature>
<name>A0A1W6B585_9GAMM</name>